<feature type="transmembrane region" description="Helical" evidence="1">
    <location>
        <begin position="323"/>
        <end position="348"/>
    </location>
</feature>
<dbReference type="PIRSF" id="PIRSF028704">
    <property type="entry name" value="UPC028704"/>
    <property type="match status" value="1"/>
</dbReference>
<feature type="transmembrane region" description="Helical" evidence="1">
    <location>
        <begin position="363"/>
        <end position="383"/>
    </location>
</feature>
<feature type="transmembrane region" description="Helical" evidence="1">
    <location>
        <begin position="83"/>
        <end position="104"/>
    </location>
</feature>
<dbReference type="Proteomes" id="UP000298595">
    <property type="component" value="Plasmid p1"/>
</dbReference>
<dbReference type="EMBL" id="CP032322">
    <property type="protein sequence ID" value="QCN97723.1"/>
    <property type="molecule type" value="Genomic_DNA"/>
</dbReference>
<sequence length="404" mass="44025">MTRHHLLDGLRGYFLVFMLVNHIWFDGGNPVALVNHNQLAFVEDAQGFILISGLIVGLYYGRLYAAGRDEEAGKRLRARVWQLYLYSLAVFAAVVAMALLIPGARSGWESQLGSALGPALPAVLLLLHQPALMDILPQYMLYLAASPLLIRLTLAGKGGEVIAGSFALWAAVQFGLHLPLAASLEALAGSVIPDFALRGHFNPLAWQIVFVTGLVIGTLMAAERIDLRPWLAPDRTLLARIALYVVLAFMAWRLAFTFDLVPEDMAARFWSLHDRTEFSLIFLVNFAALAFLVTWLLSAGVEAASPAARWAGQALQRLFLLRFLRYLGGHSLQVYAYHVVLAYGIVLIDEAVRPVGALGKTGITVLAVASLALPAWLHGRVAVSASGRDKVRRAPAGSNRRATT</sequence>
<feature type="transmembrane region" description="Helical" evidence="1">
    <location>
        <begin position="278"/>
        <end position="302"/>
    </location>
</feature>
<reference evidence="2 3" key="1">
    <citation type="submission" date="2018-09" db="EMBL/GenBank/DDBJ databases">
        <title>Whole genome based analysis of evolution and adaptive divergence in Indian and Brazilian strains of Azospirillum brasilense.</title>
        <authorList>
            <person name="Singh C."/>
            <person name="Tripathi A.K."/>
        </authorList>
    </citation>
    <scope>NUCLEOTIDE SEQUENCE [LARGE SCALE GENOMIC DNA]</scope>
    <source>
        <strain evidence="2 3">MTCC4035</strain>
        <plasmid evidence="2 3">p1</plasmid>
    </source>
</reference>
<proteinExistence type="predicted"/>
<evidence type="ECO:0000313" key="2">
    <source>
        <dbReference type="EMBL" id="QCN97723.1"/>
    </source>
</evidence>
<dbReference type="PANTHER" id="PTHR38592">
    <property type="entry name" value="BLL4819 PROTEIN"/>
    <property type="match status" value="1"/>
</dbReference>
<dbReference type="KEGG" id="aare:D3093_21320"/>
<feature type="transmembrane region" description="Helical" evidence="1">
    <location>
        <begin position="204"/>
        <end position="225"/>
    </location>
</feature>
<dbReference type="Pfam" id="PF10129">
    <property type="entry name" value="OpgC_C"/>
    <property type="match status" value="1"/>
</dbReference>
<feature type="transmembrane region" description="Helical" evidence="1">
    <location>
        <begin position="237"/>
        <end position="258"/>
    </location>
</feature>
<evidence type="ECO:0008006" key="4">
    <source>
        <dbReference type="Google" id="ProtNLM"/>
    </source>
</evidence>
<accession>A0A4D8PGK2</accession>
<name>A0A4D8PGK2_9PROT</name>
<dbReference type="AlphaFoldDB" id="A0A4D8PGK2"/>
<keyword evidence="1" id="KW-1133">Transmembrane helix</keyword>
<dbReference type="PANTHER" id="PTHR38592:SF3">
    <property type="entry name" value="BLL4819 PROTEIN"/>
    <property type="match status" value="1"/>
</dbReference>
<dbReference type="RefSeq" id="WP_137116949.1">
    <property type="nucleotide sequence ID" value="NZ_CP032322.1"/>
</dbReference>
<gene>
    <name evidence="2" type="ORF">D3093_21320</name>
</gene>
<evidence type="ECO:0000313" key="3">
    <source>
        <dbReference type="Proteomes" id="UP000298595"/>
    </source>
</evidence>
<protein>
    <recommendedName>
        <fullName evidence="4">OpgC domain-containing protein</fullName>
    </recommendedName>
</protein>
<feature type="transmembrane region" description="Helical" evidence="1">
    <location>
        <begin position="166"/>
        <end position="184"/>
    </location>
</feature>
<feature type="transmembrane region" description="Helical" evidence="1">
    <location>
        <begin position="45"/>
        <end position="62"/>
    </location>
</feature>
<evidence type="ECO:0000256" key="1">
    <source>
        <dbReference type="SAM" id="Phobius"/>
    </source>
</evidence>
<geneLocation type="plasmid" evidence="2 3">
    <name>p1</name>
</geneLocation>
<keyword evidence="1" id="KW-0472">Membrane</keyword>
<keyword evidence="2" id="KW-0614">Plasmid</keyword>
<organism evidence="2 3">
    <name type="scientific">Azospirillum argentinense</name>
    <dbReference type="NCBI Taxonomy" id="2970906"/>
    <lineage>
        <taxon>Bacteria</taxon>
        <taxon>Pseudomonadati</taxon>
        <taxon>Pseudomonadota</taxon>
        <taxon>Alphaproteobacteria</taxon>
        <taxon>Rhodospirillales</taxon>
        <taxon>Azospirillaceae</taxon>
        <taxon>Azospirillum</taxon>
    </lineage>
</organism>
<feature type="transmembrane region" description="Helical" evidence="1">
    <location>
        <begin position="135"/>
        <end position="154"/>
    </location>
</feature>
<feature type="transmembrane region" description="Helical" evidence="1">
    <location>
        <begin position="7"/>
        <end position="25"/>
    </location>
</feature>
<keyword evidence="1" id="KW-0812">Transmembrane</keyword>
<dbReference type="InterPro" id="IPR014550">
    <property type="entry name" value="UCP028704_OpgC"/>
</dbReference>